<reference evidence="2" key="1">
    <citation type="journal article" date="2023" name="Mol. Phylogenet. Evol.">
        <title>Genome-scale phylogeny and comparative genomics of the fungal order Sordariales.</title>
        <authorList>
            <person name="Hensen N."/>
            <person name="Bonometti L."/>
            <person name="Westerberg I."/>
            <person name="Brannstrom I.O."/>
            <person name="Guillou S."/>
            <person name="Cros-Aarteil S."/>
            <person name="Calhoun S."/>
            <person name="Haridas S."/>
            <person name="Kuo A."/>
            <person name="Mondo S."/>
            <person name="Pangilinan J."/>
            <person name="Riley R."/>
            <person name="LaButti K."/>
            <person name="Andreopoulos B."/>
            <person name="Lipzen A."/>
            <person name="Chen C."/>
            <person name="Yan M."/>
            <person name="Daum C."/>
            <person name="Ng V."/>
            <person name="Clum A."/>
            <person name="Steindorff A."/>
            <person name="Ohm R.A."/>
            <person name="Martin F."/>
            <person name="Silar P."/>
            <person name="Natvig D.O."/>
            <person name="Lalanne C."/>
            <person name="Gautier V."/>
            <person name="Ament-Velasquez S.L."/>
            <person name="Kruys A."/>
            <person name="Hutchinson M.I."/>
            <person name="Powell A.J."/>
            <person name="Barry K."/>
            <person name="Miller A.N."/>
            <person name="Grigoriev I.V."/>
            <person name="Debuchy R."/>
            <person name="Gladieux P."/>
            <person name="Hiltunen Thoren M."/>
            <person name="Johannesson H."/>
        </authorList>
    </citation>
    <scope>NUCLEOTIDE SEQUENCE</scope>
    <source>
        <strain evidence="2">PSN293</strain>
    </source>
</reference>
<name>A0AAN6Y5U7_9PEZI</name>
<evidence type="ECO:0000313" key="2">
    <source>
        <dbReference type="EMBL" id="KAK4212445.1"/>
    </source>
</evidence>
<sequence length="514" mass="57223">MDLPAPKRRRTSPATKEDEDDQAISSQAEEPELPPTPDHRDPVVSTPPSGIHITPSKRHKSKKVDSLFSSPSRRKLRQPAKDDADLGTGVATPLEQLELECIYDPRVSWTKQLDWLHKQAEQASHDIALADATIARLVREPSGEKQALETNELVGLLQRHLFTSPHEDPVSEPQSQFLGLFGLEFTNDEDDAAEPSSGRGILPGFNDFFQSTHRLEPDNEVLPEPKSHHPLRLTAAEAKPFLQSFCPLEFTGHYFAASQLAFKLSPDPGGVFNPDILHHDILVSAQSPFGDPFFRAKIDAKVNVNTLLVEDVSVDYTSVCANELTPLMDSICHPAKNRTSIVKTNLGVLGWGMAEWLRVAIRRAKFWKTLDDELVGDSNVAQMVREFRAGKKRNKRGRGGKKEPSLGRGDTQYLDVVSREYEMPVLSPQPFETTPATLCVGWRIEFDWTGQARSDITLKANVPEKWHEFDTRGTLSALSEVFQVLLSRGQDPVDAVRETVAWLAGPELVKLTGT</sequence>
<dbReference type="AlphaFoldDB" id="A0AAN6Y5U7"/>
<evidence type="ECO:0000313" key="3">
    <source>
        <dbReference type="Proteomes" id="UP001301769"/>
    </source>
</evidence>
<reference evidence="2" key="2">
    <citation type="submission" date="2023-05" db="EMBL/GenBank/DDBJ databases">
        <authorList>
            <consortium name="Lawrence Berkeley National Laboratory"/>
            <person name="Steindorff A."/>
            <person name="Hensen N."/>
            <person name="Bonometti L."/>
            <person name="Westerberg I."/>
            <person name="Brannstrom I.O."/>
            <person name="Guillou S."/>
            <person name="Cros-Aarteil S."/>
            <person name="Calhoun S."/>
            <person name="Haridas S."/>
            <person name="Kuo A."/>
            <person name="Mondo S."/>
            <person name="Pangilinan J."/>
            <person name="Riley R."/>
            <person name="Labutti K."/>
            <person name="Andreopoulos B."/>
            <person name="Lipzen A."/>
            <person name="Chen C."/>
            <person name="Yanf M."/>
            <person name="Daum C."/>
            <person name="Ng V."/>
            <person name="Clum A."/>
            <person name="Ohm R."/>
            <person name="Martin F."/>
            <person name="Silar P."/>
            <person name="Natvig D."/>
            <person name="Lalanne C."/>
            <person name="Gautier V."/>
            <person name="Ament-Velasquez S.L."/>
            <person name="Kruys A."/>
            <person name="Hutchinson M.I."/>
            <person name="Powell A.J."/>
            <person name="Barry K."/>
            <person name="Miller A.N."/>
            <person name="Grigoriev I.V."/>
            <person name="Debuchy R."/>
            <person name="Gladieux P."/>
            <person name="Thoren M.H."/>
            <person name="Johannesson H."/>
        </authorList>
    </citation>
    <scope>NUCLEOTIDE SEQUENCE</scope>
    <source>
        <strain evidence="2">PSN293</strain>
    </source>
</reference>
<accession>A0AAN6Y5U7</accession>
<feature type="region of interest" description="Disordered" evidence="1">
    <location>
        <begin position="1"/>
        <end position="88"/>
    </location>
</feature>
<keyword evidence="3" id="KW-1185">Reference proteome</keyword>
<protein>
    <submittedName>
        <fullName evidence="2">Uncharacterized protein</fullName>
    </submittedName>
</protein>
<organism evidence="2 3">
    <name type="scientific">Rhypophila decipiens</name>
    <dbReference type="NCBI Taxonomy" id="261697"/>
    <lineage>
        <taxon>Eukaryota</taxon>
        <taxon>Fungi</taxon>
        <taxon>Dikarya</taxon>
        <taxon>Ascomycota</taxon>
        <taxon>Pezizomycotina</taxon>
        <taxon>Sordariomycetes</taxon>
        <taxon>Sordariomycetidae</taxon>
        <taxon>Sordariales</taxon>
        <taxon>Naviculisporaceae</taxon>
        <taxon>Rhypophila</taxon>
    </lineage>
</organism>
<feature type="compositionally biased region" description="Basic residues" evidence="1">
    <location>
        <begin position="1"/>
        <end position="11"/>
    </location>
</feature>
<dbReference type="Proteomes" id="UP001301769">
    <property type="component" value="Unassembled WGS sequence"/>
</dbReference>
<proteinExistence type="predicted"/>
<dbReference type="EMBL" id="MU858127">
    <property type="protein sequence ID" value="KAK4212445.1"/>
    <property type="molecule type" value="Genomic_DNA"/>
</dbReference>
<gene>
    <name evidence="2" type="ORF">QBC37DRAFT_375030</name>
</gene>
<evidence type="ECO:0000256" key="1">
    <source>
        <dbReference type="SAM" id="MobiDB-lite"/>
    </source>
</evidence>
<comment type="caution">
    <text evidence="2">The sequence shown here is derived from an EMBL/GenBank/DDBJ whole genome shotgun (WGS) entry which is preliminary data.</text>
</comment>